<evidence type="ECO:0000313" key="16">
    <source>
        <dbReference type="Proteomes" id="UP000245533"/>
    </source>
</evidence>
<dbReference type="EC" id="5.6.2.4" evidence="10"/>
<keyword evidence="16" id="KW-1185">Reference proteome</keyword>
<evidence type="ECO:0000256" key="2">
    <source>
        <dbReference type="ARBA" id="ARBA00022723"/>
    </source>
</evidence>
<feature type="domain" description="Helicase C-terminal" evidence="14">
    <location>
        <begin position="210"/>
        <end position="376"/>
    </location>
</feature>
<dbReference type="FunFam" id="3.40.50.300:FF:001389">
    <property type="entry name" value="ATP-dependent DNA helicase RecQ"/>
    <property type="match status" value="1"/>
</dbReference>
<dbReference type="Pfam" id="PF16124">
    <property type="entry name" value="RecQ_Zn_bind"/>
    <property type="match status" value="1"/>
</dbReference>
<dbReference type="GO" id="GO:0030894">
    <property type="term" value="C:replisome"/>
    <property type="evidence" value="ECO:0007669"/>
    <property type="project" value="TreeGrafter"/>
</dbReference>
<dbReference type="PANTHER" id="PTHR13710:SF105">
    <property type="entry name" value="ATP-DEPENDENT DNA HELICASE Q1"/>
    <property type="match status" value="1"/>
</dbReference>
<dbReference type="Proteomes" id="UP000245533">
    <property type="component" value="Unassembled WGS sequence"/>
</dbReference>
<keyword evidence="8" id="KW-0413">Isomerase</keyword>
<dbReference type="SMART" id="SM00490">
    <property type="entry name" value="HELICc"/>
    <property type="match status" value="1"/>
</dbReference>
<evidence type="ECO:0000256" key="6">
    <source>
        <dbReference type="ARBA" id="ARBA00022840"/>
    </source>
</evidence>
<dbReference type="PROSITE" id="PS51194">
    <property type="entry name" value="HELICASE_CTER"/>
    <property type="match status" value="1"/>
</dbReference>
<evidence type="ECO:0000256" key="1">
    <source>
        <dbReference type="ARBA" id="ARBA00005446"/>
    </source>
</evidence>
<dbReference type="InterPro" id="IPR036388">
    <property type="entry name" value="WH-like_DNA-bd_sf"/>
</dbReference>
<evidence type="ECO:0000256" key="7">
    <source>
        <dbReference type="ARBA" id="ARBA00023125"/>
    </source>
</evidence>
<dbReference type="InterPro" id="IPR011545">
    <property type="entry name" value="DEAD/DEAH_box_helicase_dom"/>
</dbReference>
<comment type="similarity">
    <text evidence="1">Belongs to the helicase family. RecQ subfamily.</text>
</comment>
<dbReference type="GO" id="GO:0016787">
    <property type="term" value="F:hydrolase activity"/>
    <property type="evidence" value="ECO:0007669"/>
    <property type="project" value="UniProtKB-KW"/>
</dbReference>
<evidence type="ECO:0000256" key="12">
    <source>
        <dbReference type="ARBA" id="ARBA00044550"/>
    </source>
</evidence>
<accession>A0A316TQ89</accession>
<evidence type="ECO:0000313" key="15">
    <source>
        <dbReference type="EMBL" id="PWN06560.1"/>
    </source>
</evidence>
<dbReference type="Gene3D" id="3.40.50.300">
    <property type="entry name" value="P-loop containing nucleotide triphosphate hydrolases"/>
    <property type="match status" value="2"/>
</dbReference>
<evidence type="ECO:0000259" key="14">
    <source>
        <dbReference type="PROSITE" id="PS51194"/>
    </source>
</evidence>
<dbReference type="GO" id="GO:0043138">
    <property type="term" value="F:3'-5' DNA helicase activity"/>
    <property type="evidence" value="ECO:0007669"/>
    <property type="project" value="UniProtKB-EC"/>
</dbReference>
<evidence type="ECO:0000259" key="13">
    <source>
        <dbReference type="PROSITE" id="PS51192"/>
    </source>
</evidence>
<proteinExistence type="inferred from homology"/>
<organism evidence="15 16">
    <name type="scientific">Rhodohalobacter mucosus</name>
    <dbReference type="NCBI Taxonomy" id="2079485"/>
    <lineage>
        <taxon>Bacteria</taxon>
        <taxon>Pseudomonadati</taxon>
        <taxon>Balneolota</taxon>
        <taxon>Balneolia</taxon>
        <taxon>Balneolales</taxon>
        <taxon>Balneolaceae</taxon>
        <taxon>Rhodohalobacter</taxon>
    </lineage>
</organism>
<evidence type="ECO:0000256" key="4">
    <source>
        <dbReference type="ARBA" id="ARBA00022801"/>
    </source>
</evidence>
<evidence type="ECO:0000256" key="9">
    <source>
        <dbReference type="ARBA" id="ARBA00034617"/>
    </source>
</evidence>
<reference evidence="15 16" key="1">
    <citation type="submission" date="2018-05" db="EMBL/GenBank/DDBJ databases">
        <title>Rhodohalobacter halophilus gen. nov., sp. nov., a moderately halophilic member of the family Balneolaceae.</title>
        <authorList>
            <person name="Liu Z.-W."/>
        </authorList>
    </citation>
    <scope>NUCLEOTIDE SEQUENCE [LARGE SCALE GENOMIC DNA]</scope>
    <source>
        <strain evidence="15 16">8A47</strain>
    </source>
</reference>
<dbReference type="GO" id="GO:0009378">
    <property type="term" value="F:four-way junction helicase activity"/>
    <property type="evidence" value="ECO:0007669"/>
    <property type="project" value="TreeGrafter"/>
</dbReference>
<dbReference type="GO" id="GO:0006281">
    <property type="term" value="P:DNA repair"/>
    <property type="evidence" value="ECO:0007669"/>
    <property type="project" value="TreeGrafter"/>
</dbReference>
<dbReference type="AlphaFoldDB" id="A0A316TQ89"/>
<evidence type="ECO:0000256" key="5">
    <source>
        <dbReference type="ARBA" id="ARBA00022806"/>
    </source>
</evidence>
<dbReference type="NCBIfam" id="TIGR00614">
    <property type="entry name" value="recQ_fam"/>
    <property type="match status" value="1"/>
</dbReference>
<dbReference type="InterPro" id="IPR014001">
    <property type="entry name" value="Helicase_ATP-bd"/>
</dbReference>
<dbReference type="GO" id="GO:0005737">
    <property type="term" value="C:cytoplasm"/>
    <property type="evidence" value="ECO:0007669"/>
    <property type="project" value="TreeGrafter"/>
</dbReference>
<dbReference type="Pfam" id="PF00271">
    <property type="entry name" value="Helicase_C"/>
    <property type="match status" value="1"/>
</dbReference>
<keyword evidence="6" id="KW-0067">ATP-binding</keyword>
<keyword evidence="3" id="KW-0547">Nucleotide-binding</keyword>
<comment type="catalytic activity">
    <reaction evidence="9">
        <text>Couples ATP hydrolysis with the unwinding of duplex DNA by translocating in the 3'-5' direction.</text>
        <dbReference type="EC" id="5.6.2.4"/>
    </reaction>
</comment>
<evidence type="ECO:0000256" key="10">
    <source>
        <dbReference type="ARBA" id="ARBA00034808"/>
    </source>
</evidence>
<dbReference type="SUPFAM" id="SSF52540">
    <property type="entry name" value="P-loop containing nucleoside triphosphate hydrolases"/>
    <property type="match status" value="1"/>
</dbReference>
<dbReference type="GO" id="GO:0043590">
    <property type="term" value="C:bacterial nucleoid"/>
    <property type="evidence" value="ECO:0007669"/>
    <property type="project" value="TreeGrafter"/>
</dbReference>
<dbReference type="InterPro" id="IPR004589">
    <property type="entry name" value="DNA_helicase_ATP-dep_RecQ"/>
</dbReference>
<dbReference type="GO" id="GO:0003677">
    <property type="term" value="F:DNA binding"/>
    <property type="evidence" value="ECO:0007669"/>
    <property type="project" value="UniProtKB-KW"/>
</dbReference>
<protein>
    <recommendedName>
        <fullName evidence="11">ATP-dependent DNA helicase RecQ</fullName>
        <ecNumber evidence="10">5.6.2.4</ecNumber>
    </recommendedName>
    <alternativeName>
        <fullName evidence="12">DNA 3'-5' helicase RecQ</fullName>
    </alternativeName>
</protein>
<dbReference type="PANTHER" id="PTHR13710">
    <property type="entry name" value="DNA HELICASE RECQ FAMILY MEMBER"/>
    <property type="match status" value="1"/>
</dbReference>
<dbReference type="EMBL" id="QGGB01000006">
    <property type="protein sequence ID" value="PWN06560.1"/>
    <property type="molecule type" value="Genomic_DNA"/>
</dbReference>
<dbReference type="GO" id="GO:0006310">
    <property type="term" value="P:DNA recombination"/>
    <property type="evidence" value="ECO:0007669"/>
    <property type="project" value="InterPro"/>
</dbReference>
<sequence length="644" mass="72915">MNQNPDIKSAIDVLQAYWGYDSFRPGQKEAIGSVLEGNETMVLFPTGGGKSLCYQVPSLILDGLTLVISPLIALMHDQVEQLGKRDIRAAFINSTLPAYEIEQRLVNARNGMYRLLYVSPERLTTERWKNELPNLNVSLVAVDEAHCISEWGHDFRPAYRHIRSELSDLPDSVRWMALTATATPEVKSDILKCLEFTEPAIVSAGFSRPNLRWWVTQTDKKQDVFMNAVRKGVHKGSGIVYTDTRKDCEQKAARLSSAGISARAYHGGMKPDVRESVQNEWVSGRVPVVVATNAFGMGIDKSDCRFVVHFTIPFSPEAYYQEAGRAGRDGKEAFPILIWKEADETRLKSRILRSYPQYETLKKVYEGICDELGLATGSEHTQAEPVDLSSVCKRTALSKSEVKSSVEVLQRLEILEKIEFHKARTGVHFLVGKDYLETMIRKEEGAKAEFVDMLIRLFAPHAFGGFHYQDTPLVLEKLKINENSLMKGLHVLRDHDRILDIRQMGEQPLFRVTEPRMQKLQVDHDAVYHYRDVLLKKLEYMSGYAKTTRCREVYLRTYFGETNAKPCGHCDNCQSGNRNLGGKQNSVAVEDIKKVENLLKAGSLTPDVIQAETGWNRDKVKAVVSWLEREQRVKQSQDGTIILN</sequence>
<name>A0A316TQ89_9BACT</name>
<keyword evidence="5 15" id="KW-0347">Helicase</keyword>
<keyword evidence="4" id="KW-0378">Hydrolase</keyword>
<dbReference type="OrthoDB" id="9763310at2"/>
<keyword evidence="7" id="KW-0238">DNA-binding</keyword>
<evidence type="ECO:0000256" key="8">
    <source>
        <dbReference type="ARBA" id="ARBA00023235"/>
    </source>
</evidence>
<feature type="domain" description="Helicase ATP-binding" evidence="13">
    <location>
        <begin position="31"/>
        <end position="200"/>
    </location>
</feature>
<evidence type="ECO:0000256" key="11">
    <source>
        <dbReference type="ARBA" id="ARBA00044535"/>
    </source>
</evidence>
<dbReference type="InterPro" id="IPR001650">
    <property type="entry name" value="Helicase_C-like"/>
</dbReference>
<dbReference type="SMART" id="SM00487">
    <property type="entry name" value="DEXDc"/>
    <property type="match status" value="1"/>
</dbReference>
<comment type="caution">
    <text evidence="15">The sequence shown here is derived from an EMBL/GenBank/DDBJ whole genome shotgun (WGS) entry which is preliminary data.</text>
</comment>
<dbReference type="Pfam" id="PF00270">
    <property type="entry name" value="DEAD"/>
    <property type="match status" value="1"/>
</dbReference>
<dbReference type="PROSITE" id="PS51192">
    <property type="entry name" value="HELICASE_ATP_BIND_1"/>
    <property type="match status" value="1"/>
</dbReference>
<dbReference type="InterPro" id="IPR032284">
    <property type="entry name" value="RecQ_Zn-bd"/>
</dbReference>
<gene>
    <name evidence="15" type="ORF">DDZ15_08550</name>
</gene>
<dbReference type="RefSeq" id="WP_109646675.1">
    <property type="nucleotide sequence ID" value="NZ_QGGB01000006.1"/>
</dbReference>
<dbReference type="GO" id="GO:0005524">
    <property type="term" value="F:ATP binding"/>
    <property type="evidence" value="ECO:0007669"/>
    <property type="project" value="UniProtKB-KW"/>
</dbReference>
<dbReference type="CDD" id="cd17920">
    <property type="entry name" value="DEXHc_RecQ"/>
    <property type="match status" value="1"/>
</dbReference>
<evidence type="ECO:0000256" key="3">
    <source>
        <dbReference type="ARBA" id="ARBA00022741"/>
    </source>
</evidence>
<dbReference type="InterPro" id="IPR027417">
    <property type="entry name" value="P-loop_NTPase"/>
</dbReference>
<dbReference type="Gene3D" id="1.10.10.10">
    <property type="entry name" value="Winged helix-like DNA-binding domain superfamily/Winged helix DNA-binding domain"/>
    <property type="match status" value="1"/>
</dbReference>
<dbReference type="GO" id="GO:0046872">
    <property type="term" value="F:metal ion binding"/>
    <property type="evidence" value="ECO:0007669"/>
    <property type="project" value="UniProtKB-KW"/>
</dbReference>
<keyword evidence="2" id="KW-0479">Metal-binding</keyword>